<dbReference type="PANTHER" id="PTHR22926:SF3">
    <property type="entry name" value="UNDECAPRENYL-PHOSPHATE ALPHA-N-ACETYLGLUCOSAMINYL 1-PHOSPHATE TRANSFERASE"/>
    <property type="match status" value="1"/>
</dbReference>
<evidence type="ECO:0000256" key="3">
    <source>
        <dbReference type="ARBA" id="ARBA00022679"/>
    </source>
</evidence>
<evidence type="ECO:0000256" key="5">
    <source>
        <dbReference type="ARBA" id="ARBA00022989"/>
    </source>
</evidence>
<dbReference type="InterPro" id="IPR000715">
    <property type="entry name" value="Glycosyl_transferase_4"/>
</dbReference>
<protein>
    <recommendedName>
        <fullName evidence="10">Undecaprenyl/decaprenyl-phosphate alpha-N-acetylglucosaminyl 1-phosphate transferase</fullName>
    </recommendedName>
</protein>
<evidence type="ECO:0000256" key="4">
    <source>
        <dbReference type="ARBA" id="ARBA00022692"/>
    </source>
</evidence>
<reference evidence="8 9" key="1">
    <citation type="journal article" date="2023" name="Environ Microbiome">
        <title>A coral-associated actinobacterium mitigates coral bleaching under heat stress.</title>
        <authorList>
            <person name="Li J."/>
            <person name="Zou Y."/>
            <person name="Li Q."/>
            <person name="Zhang J."/>
            <person name="Bourne D.G."/>
            <person name="Lyu Y."/>
            <person name="Liu C."/>
            <person name="Zhang S."/>
        </authorList>
    </citation>
    <scope>NUCLEOTIDE SEQUENCE [LARGE SCALE GENOMIC DNA]</scope>
    <source>
        <strain evidence="8 9">SCSIO 13291</strain>
    </source>
</reference>
<name>A0ABZ3C9W1_9ACTN</name>
<sequence>MMDTPTTRSSHTEPVPRGGGWACLAGTATGCLAARAAGLRISLPVALGTLALTSLGWADDHVGVPAAPRLAAQVGVGLTAGAAAGHPVLGTGLAPVIVNMVNFMDGINGMTALTTAVWGASATVVGTRSENVAVTVLGAALGGSALGFLPHNLRSRRMFLGDVGSYFIGTSMALTTLLPGLPGPARLRLLAPLLPYALDTGATLIIRALRGENVMEAHRQHLYQRLANEAGWGHATVALAYAGAAAACATAAHRAVALDRARPMAARIG</sequence>
<accession>A0ABZ3C9W1</accession>
<feature type="transmembrane region" description="Helical" evidence="7">
    <location>
        <begin position="132"/>
        <end position="151"/>
    </location>
</feature>
<dbReference type="PANTHER" id="PTHR22926">
    <property type="entry name" value="PHOSPHO-N-ACETYLMURAMOYL-PENTAPEPTIDE-TRANSFERASE"/>
    <property type="match status" value="1"/>
</dbReference>
<evidence type="ECO:0000256" key="1">
    <source>
        <dbReference type="ARBA" id="ARBA00004651"/>
    </source>
</evidence>
<keyword evidence="9" id="KW-1185">Reference proteome</keyword>
<dbReference type="RefSeq" id="WP_232548927.1">
    <property type="nucleotide sequence ID" value="NZ_CP115965.1"/>
</dbReference>
<dbReference type="EMBL" id="CP115965">
    <property type="protein sequence ID" value="WZW99565.1"/>
    <property type="molecule type" value="Genomic_DNA"/>
</dbReference>
<keyword evidence="2" id="KW-1003">Cell membrane</keyword>
<evidence type="ECO:0008006" key="10">
    <source>
        <dbReference type="Google" id="ProtNLM"/>
    </source>
</evidence>
<evidence type="ECO:0000256" key="2">
    <source>
        <dbReference type="ARBA" id="ARBA00022475"/>
    </source>
</evidence>
<evidence type="ECO:0000256" key="6">
    <source>
        <dbReference type="ARBA" id="ARBA00023136"/>
    </source>
</evidence>
<keyword evidence="5 7" id="KW-1133">Transmembrane helix</keyword>
<keyword evidence="4 7" id="KW-0812">Transmembrane</keyword>
<proteinExistence type="predicted"/>
<evidence type="ECO:0000256" key="7">
    <source>
        <dbReference type="SAM" id="Phobius"/>
    </source>
</evidence>
<organism evidence="8 9">
    <name type="scientific">Propioniciclava soli</name>
    <dbReference type="NCBI Taxonomy" id="2775081"/>
    <lineage>
        <taxon>Bacteria</taxon>
        <taxon>Bacillati</taxon>
        <taxon>Actinomycetota</taxon>
        <taxon>Actinomycetes</taxon>
        <taxon>Propionibacteriales</taxon>
        <taxon>Propionibacteriaceae</taxon>
        <taxon>Propioniciclava</taxon>
    </lineage>
</organism>
<dbReference type="Pfam" id="PF00953">
    <property type="entry name" value="Glycos_transf_4"/>
    <property type="match status" value="1"/>
</dbReference>
<feature type="transmembrane region" description="Helical" evidence="7">
    <location>
        <begin position="163"/>
        <end position="181"/>
    </location>
</feature>
<feature type="transmembrane region" description="Helical" evidence="7">
    <location>
        <begin position="107"/>
        <end position="126"/>
    </location>
</feature>
<evidence type="ECO:0000313" key="8">
    <source>
        <dbReference type="EMBL" id="WZW99565.1"/>
    </source>
</evidence>
<gene>
    <name evidence="8" type="ORF">PCC79_05060</name>
</gene>
<keyword evidence="3" id="KW-0808">Transferase</keyword>
<dbReference type="Proteomes" id="UP001434337">
    <property type="component" value="Chromosome"/>
</dbReference>
<comment type="subcellular location">
    <subcellularLocation>
        <location evidence="1">Cell membrane</location>
        <topology evidence="1">Multi-pass membrane protein</topology>
    </subcellularLocation>
</comment>
<keyword evidence="6 7" id="KW-0472">Membrane</keyword>
<evidence type="ECO:0000313" key="9">
    <source>
        <dbReference type="Proteomes" id="UP001434337"/>
    </source>
</evidence>